<proteinExistence type="inferred from homology"/>
<dbReference type="PANTHER" id="PTHR47572:SF4">
    <property type="entry name" value="LACTONASE DRP35"/>
    <property type="match status" value="1"/>
</dbReference>
<dbReference type="RefSeq" id="WP_051902125.1">
    <property type="nucleotide sequence ID" value="NZ_BNEE01000004.1"/>
</dbReference>
<dbReference type="InterPro" id="IPR051262">
    <property type="entry name" value="SMP-30/CGR1_Lactonase"/>
</dbReference>
<comment type="similarity">
    <text evidence="1">Belongs to the SMP-30/CGR1 family.</text>
</comment>
<dbReference type="GO" id="GO:0016787">
    <property type="term" value="F:hydrolase activity"/>
    <property type="evidence" value="ECO:0007669"/>
    <property type="project" value="UniProtKB-KW"/>
</dbReference>
<feature type="chain" id="PRO_5037340693" description="SMP-30/Gluconolactonase/LRE-like region domain-containing protein" evidence="3">
    <location>
        <begin position="36"/>
        <end position="332"/>
    </location>
</feature>
<protein>
    <recommendedName>
        <fullName evidence="4">SMP-30/Gluconolactonase/LRE-like region domain-containing protein</fullName>
    </recommendedName>
</protein>
<reference evidence="5" key="1">
    <citation type="submission" date="2020-09" db="EMBL/GenBank/DDBJ databases">
        <title>Whole genome shotgun sequence of Streptomyces xanthophaeus NBRC 12829.</title>
        <authorList>
            <person name="Komaki H."/>
            <person name="Tamura T."/>
        </authorList>
    </citation>
    <scope>NUCLEOTIDE SEQUENCE</scope>
    <source>
        <strain evidence="5">NBRC 12829</strain>
    </source>
</reference>
<keyword evidence="3" id="KW-0732">Signal</keyword>
<dbReference type="AlphaFoldDB" id="A0A919GTC2"/>
<evidence type="ECO:0000256" key="1">
    <source>
        <dbReference type="ARBA" id="ARBA00008853"/>
    </source>
</evidence>
<feature type="signal peptide" evidence="3">
    <location>
        <begin position="1"/>
        <end position="35"/>
    </location>
</feature>
<comment type="caution">
    <text evidence="5">The sequence shown here is derived from an EMBL/GenBank/DDBJ whole genome shotgun (WGS) entry which is preliminary data.</text>
</comment>
<name>A0A919GTC2_9ACTN</name>
<dbReference type="PANTHER" id="PTHR47572">
    <property type="entry name" value="LIPOPROTEIN-RELATED"/>
    <property type="match status" value="1"/>
</dbReference>
<dbReference type="Gene3D" id="2.120.10.30">
    <property type="entry name" value="TolB, C-terminal domain"/>
    <property type="match status" value="1"/>
</dbReference>
<dbReference type="InterPro" id="IPR013658">
    <property type="entry name" value="SGL"/>
</dbReference>
<keyword evidence="6" id="KW-1185">Reference proteome</keyword>
<evidence type="ECO:0000313" key="5">
    <source>
        <dbReference type="EMBL" id="GHI83971.1"/>
    </source>
</evidence>
<dbReference type="SUPFAM" id="SSF63829">
    <property type="entry name" value="Calcium-dependent phosphotriesterase"/>
    <property type="match status" value="1"/>
</dbReference>
<dbReference type="Pfam" id="PF08450">
    <property type="entry name" value="SGL"/>
    <property type="match status" value="1"/>
</dbReference>
<evidence type="ECO:0000259" key="4">
    <source>
        <dbReference type="Pfam" id="PF08450"/>
    </source>
</evidence>
<dbReference type="InterPro" id="IPR011042">
    <property type="entry name" value="6-blade_b-propeller_TolB-like"/>
</dbReference>
<dbReference type="OrthoDB" id="4380790at2"/>
<keyword evidence="2" id="KW-0378">Hydrolase</keyword>
<feature type="domain" description="SMP-30/Gluconolactonase/LRE-like region" evidence="4">
    <location>
        <begin position="176"/>
        <end position="286"/>
    </location>
</feature>
<evidence type="ECO:0000256" key="2">
    <source>
        <dbReference type="ARBA" id="ARBA00022801"/>
    </source>
</evidence>
<evidence type="ECO:0000256" key="3">
    <source>
        <dbReference type="SAM" id="SignalP"/>
    </source>
</evidence>
<organism evidence="5 6">
    <name type="scientific">Streptomyces xanthophaeus</name>
    <dbReference type="NCBI Taxonomy" id="67385"/>
    <lineage>
        <taxon>Bacteria</taxon>
        <taxon>Bacillati</taxon>
        <taxon>Actinomycetota</taxon>
        <taxon>Actinomycetes</taxon>
        <taxon>Kitasatosporales</taxon>
        <taxon>Streptomycetaceae</taxon>
        <taxon>Streptomyces</taxon>
    </lineage>
</organism>
<evidence type="ECO:0000313" key="6">
    <source>
        <dbReference type="Proteomes" id="UP000600026"/>
    </source>
</evidence>
<dbReference type="Proteomes" id="UP000600026">
    <property type="component" value="Unassembled WGS sequence"/>
</dbReference>
<sequence length="332" mass="33292">MRLRSLLHTFSGNAAAGVLAAAAAAGVLAPVPAAAAPACAAAGAPAAPPVQVAQLPDWVESIAVDRRGRMFATAYFTGRVYRIDAPGSAPVALTGDIGANGGVVVRPDGRLLVGTGNDLAHSLTGDLFPVSKLLEVDPESGEVSTYASGLGGIDGVALAPDGTVYTTTLGGRGIGRVTPDGRVDPHWAAVPQPNGIAVSPDGSEVYVVQTTVAPGLYRIPVGDPAHPRRWISAGASDVLALPDGLTLDGRGRPLIATHASGQIWRAEGGSLCAVESGLRLSTQVAYGQGERGFSAGRLYRAGVDGRIHEVPAGAEGVPEAAGAAGTAENKAG</sequence>
<accession>A0A919GTC2</accession>
<dbReference type="EMBL" id="BNEE01000004">
    <property type="protein sequence ID" value="GHI83971.1"/>
    <property type="molecule type" value="Genomic_DNA"/>
</dbReference>
<gene>
    <name evidence="5" type="ORF">Sxan_13350</name>
</gene>